<evidence type="ECO:0000259" key="1">
    <source>
        <dbReference type="PROSITE" id="PS50181"/>
    </source>
</evidence>
<dbReference type="InterPro" id="IPR013187">
    <property type="entry name" value="F-box-assoc_dom_typ3"/>
</dbReference>
<dbReference type="InterPro" id="IPR001810">
    <property type="entry name" value="F-box_dom"/>
</dbReference>
<dbReference type="Proteomes" id="UP001231189">
    <property type="component" value="Unassembled WGS sequence"/>
</dbReference>
<name>A0AAD8VWH5_LOLMU</name>
<dbReference type="Pfam" id="PF00646">
    <property type="entry name" value="F-box"/>
    <property type="match status" value="1"/>
</dbReference>
<feature type="domain" description="F-box" evidence="1">
    <location>
        <begin position="7"/>
        <end position="54"/>
    </location>
</feature>
<reference evidence="2" key="1">
    <citation type="submission" date="2023-07" db="EMBL/GenBank/DDBJ databases">
        <title>A chromosome-level genome assembly of Lolium multiflorum.</title>
        <authorList>
            <person name="Chen Y."/>
            <person name="Copetti D."/>
            <person name="Kolliker R."/>
            <person name="Studer B."/>
        </authorList>
    </citation>
    <scope>NUCLEOTIDE SEQUENCE</scope>
    <source>
        <strain evidence="2">02402/16</strain>
        <tissue evidence="2">Leaf</tissue>
    </source>
</reference>
<dbReference type="InterPro" id="IPR036047">
    <property type="entry name" value="F-box-like_dom_sf"/>
</dbReference>
<dbReference type="NCBIfam" id="TIGR01640">
    <property type="entry name" value="F_box_assoc_1"/>
    <property type="match status" value="1"/>
</dbReference>
<dbReference type="Pfam" id="PF08268">
    <property type="entry name" value="FBA_3"/>
    <property type="match status" value="1"/>
</dbReference>
<dbReference type="PANTHER" id="PTHR31672">
    <property type="entry name" value="BNACNNG10540D PROTEIN"/>
    <property type="match status" value="1"/>
</dbReference>
<dbReference type="Gene3D" id="1.20.1280.50">
    <property type="match status" value="1"/>
</dbReference>
<accession>A0AAD8VWH5</accession>
<proteinExistence type="predicted"/>
<dbReference type="SUPFAM" id="SSF81383">
    <property type="entry name" value="F-box domain"/>
    <property type="match status" value="1"/>
</dbReference>
<evidence type="ECO:0000313" key="2">
    <source>
        <dbReference type="EMBL" id="KAK1620496.1"/>
    </source>
</evidence>
<dbReference type="PROSITE" id="PS50181">
    <property type="entry name" value="FBOX"/>
    <property type="match status" value="1"/>
</dbReference>
<dbReference type="PANTHER" id="PTHR31672:SF2">
    <property type="entry name" value="F-BOX DOMAIN-CONTAINING PROTEIN"/>
    <property type="match status" value="1"/>
</dbReference>
<keyword evidence="3" id="KW-1185">Reference proteome</keyword>
<dbReference type="EMBL" id="JAUUTY010000006">
    <property type="protein sequence ID" value="KAK1620496.1"/>
    <property type="molecule type" value="Genomic_DNA"/>
</dbReference>
<comment type="caution">
    <text evidence="2">The sequence shown here is derived from an EMBL/GenBank/DDBJ whole genome shotgun (WGS) entry which is preliminary data.</text>
</comment>
<sequence length="391" mass="44254">MPDGRGATLLEDLPEEIINNILVRLPSKDVGRCRAVSASWRNSTSTPEFMLRHHRRQPSLPIMDGRGMVVALGAGALWPFLPGAKHRDEIRLRGACDGLLAVSRGSRSYLCNPVIRKQALLPQPQDMIGTGQDIESKIIGFYQHHPTGELRVLWISKHLHAYNLYILTVGCDRPRHVGLRTASSSPMEDKPLNVLFRSGHFPIVDHGNLHWHPDVTGIQGQLIVFDTEAESFRWMRFPTQLCYNLKLFSMKGSLAVSGSSCCTYTVVDVWVMQDYQAEVWAFKYHIDLSVVESSRQLYLTSFENENERKPPLDSLVKWINDMDVLNECELLIMCSRKQVLRCGVDGKFLGMVNIGESNGMELTQLRLEESIVPLLYHAMQGEEEPFSSQHV</sequence>
<dbReference type="InterPro" id="IPR050796">
    <property type="entry name" value="SCF_F-box_component"/>
</dbReference>
<dbReference type="InterPro" id="IPR017451">
    <property type="entry name" value="F-box-assoc_interact_dom"/>
</dbReference>
<dbReference type="AlphaFoldDB" id="A0AAD8VWH5"/>
<gene>
    <name evidence="2" type="ORF">QYE76_026013</name>
</gene>
<organism evidence="2 3">
    <name type="scientific">Lolium multiflorum</name>
    <name type="common">Italian ryegrass</name>
    <name type="synonym">Lolium perenne subsp. multiflorum</name>
    <dbReference type="NCBI Taxonomy" id="4521"/>
    <lineage>
        <taxon>Eukaryota</taxon>
        <taxon>Viridiplantae</taxon>
        <taxon>Streptophyta</taxon>
        <taxon>Embryophyta</taxon>
        <taxon>Tracheophyta</taxon>
        <taxon>Spermatophyta</taxon>
        <taxon>Magnoliopsida</taxon>
        <taxon>Liliopsida</taxon>
        <taxon>Poales</taxon>
        <taxon>Poaceae</taxon>
        <taxon>BOP clade</taxon>
        <taxon>Pooideae</taxon>
        <taxon>Poodae</taxon>
        <taxon>Poeae</taxon>
        <taxon>Poeae Chloroplast Group 2 (Poeae type)</taxon>
        <taxon>Loliodinae</taxon>
        <taxon>Loliinae</taxon>
        <taxon>Lolium</taxon>
    </lineage>
</organism>
<dbReference type="SMART" id="SM00256">
    <property type="entry name" value="FBOX"/>
    <property type="match status" value="1"/>
</dbReference>
<evidence type="ECO:0000313" key="3">
    <source>
        <dbReference type="Proteomes" id="UP001231189"/>
    </source>
</evidence>
<protein>
    <recommendedName>
        <fullName evidence="1">F-box domain-containing protein</fullName>
    </recommendedName>
</protein>